<keyword evidence="6" id="KW-0540">Nuclease</keyword>
<dbReference type="AlphaFoldDB" id="A0A1E1LMS2"/>
<keyword evidence="2" id="KW-0815">Transposition</keyword>
<feature type="compositionally biased region" description="Polar residues" evidence="22">
    <location>
        <begin position="816"/>
        <end position="835"/>
    </location>
</feature>
<feature type="region of interest" description="Disordered" evidence="22">
    <location>
        <begin position="245"/>
        <end position="269"/>
    </location>
</feature>
<keyword evidence="15" id="KW-0695">RNA-directed DNA polymerase</keyword>
<feature type="compositionally biased region" description="Polar residues" evidence="22">
    <location>
        <begin position="734"/>
        <end position="756"/>
    </location>
</feature>
<keyword evidence="16" id="KW-0808">Transferase</keyword>
<accession>A0A1E1LMS2</accession>
<keyword evidence="10" id="KW-0378">Hydrolase</keyword>
<evidence type="ECO:0000256" key="12">
    <source>
        <dbReference type="ARBA" id="ARBA00022842"/>
    </source>
</evidence>
<comment type="catalytic activity">
    <reaction evidence="20">
        <text>DNA(n) + a 2'-deoxyribonucleoside 5'-triphosphate = DNA(n+1) + diphosphate</text>
        <dbReference type="Rhea" id="RHEA:22508"/>
        <dbReference type="Rhea" id="RHEA-COMP:17339"/>
        <dbReference type="Rhea" id="RHEA-COMP:17340"/>
        <dbReference type="ChEBI" id="CHEBI:33019"/>
        <dbReference type="ChEBI" id="CHEBI:61560"/>
        <dbReference type="ChEBI" id="CHEBI:173112"/>
        <dbReference type="EC" id="2.7.7.49"/>
    </reaction>
</comment>
<dbReference type="GO" id="GO:0046872">
    <property type="term" value="F:metal ion binding"/>
    <property type="evidence" value="ECO:0007669"/>
    <property type="project" value="UniProtKB-KW"/>
</dbReference>
<dbReference type="Pfam" id="PF25597">
    <property type="entry name" value="SH3_retrovirus"/>
    <property type="match status" value="1"/>
</dbReference>
<evidence type="ECO:0000313" key="24">
    <source>
        <dbReference type="EMBL" id="CZT11780.1"/>
    </source>
</evidence>
<dbReference type="GO" id="GO:0004519">
    <property type="term" value="F:endonuclease activity"/>
    <property type="evidence" value="ECO:0007669"/>
    <property type="project" value="UniProtKB-KW"/>
</dbReference>
<keyword evidence="5" id="KW-0548">Nucleotidyltransferase</keyword>
<keyword evidence="13" id="KW-0694">RNA-binding</keyword>
<feature type="region of interest" description="Disordered" evidence="22">
    <location>
        <begin position="730"/>
        <end position="849"/>
    </location>
</feature>
<evidence type="ECO:0000256" key="11">
    <source>
        <dbReference type="ARBA" id="ARBA00022840"/>
    </source>
</evidence>
<dbReference type="EMBL" id="FJUW01000063">
    <property type="protein sequence ID" value="CZT11780.1"/>
    <property type="molecule type" value="Genomic_DNA"/>
</dbReference>
<dbReference type="GO" id="GO:0015074">
    <property type="term" value="P:DNA integration"/>
    <property type="evidence" value="ECO:0007669"/>
    <property type="project" value="UniProtKB-KW"/>
</dbReference>
<evidence type="ECO:0000256" key="5">
    <source>
        <dbReference type="ARBA" id="ARBA00022695"/>
    </source>
</evidence>
<dbReference type="InParanoid" id="A0A1E1LMS2"/>
<dbReference type="InterPro" id="IPR036397">
    <property type="entry name" value="RNaseH_sf"/>
</dbReference>
<dbReference type="GO" id="GO:0003964">
    <property type="term" value="F:RNA-directed DNA polymerase activity"/>
    <property type="evidence" value="ECO:0007669"/>
    <property type="project" value="UniProtKB-KW"/>
</dbReference>
<keyword evidence="8" id="KW-0547">Nucleotide-binding</keyword>
<keyword evidence="7" id="KW-0479">Metal-binding</keyword>
<evidence type="ECO:0000256" key="14">
    <source>
        <dbReference type="ARBA" id="ARBA00022908"/>
    </source>
</evidence>
<reference evidence="25" key="1">
    <citation type="submission" date="2016-03" db="EMBL/GenBank/DDBJ databases">
        <authorList>
            <person name="Ploux O."/>
        </authorList>
    </citation>
    <scope>NUCLEOTIDE SEQUENCE [LARGE SCALE GENOMIC DNA]</scope>
    <source>
        <strain evidence="25">UK7</strain>
    </source>
</reference>
<dbReference type="GO" id="GO:0003677">
    <property type="term" value="F:DNA binding"/>
    <property type="evidence" value="ECO:0007669"/>
    <property type="project" value="UniProtKB-KW"/>
</dbReference>
<dbReference type="PROSITE" id="PS50994">
    <property type="entry name" value="INTEGRASE"/>
    <property type="match status" value="1"/>
</dbReference>
<gene>
    <name evidence="24" type="ORF">RCO7_11387</name>
</gene>
<dbReference type="InterPro" id="IPR039537">
    <property type="entry name" value="Retrotran_Ty1/copia-like"/>
</dbReference>
<evidence type="ECO:0000256" key="16">
    <source>
        <dbReference type="ARBA" id="ARBA00022932"/>
    </source>
</evidence>
<keyword evidence="17" id="KW-0917">Virion maturation</keyword>
<feature type="region of interest" description="Disordered" evidence="22">
    <location>
        <begin position="87"/>
        <end position="170"/>
    </location>
</feature>
<evidence type="ECO:0000256" key="2">
    <source>
        <dbReference type="ARBA" id="ARBA00022578"/>
    </source>
</evidence>
<evidence type="ECO:0000256" key="8">
    <source>
        <dbReference type="ARBA" id="ARBA00022741"/>
    </source>
</evidence>
<dbReference type="Proteomes" id="UP000178129">
    <property type="component" value="Unassembled WGS sequence"/>
</dbReference>
<keyword evidence="4" id="KW-0645">Protease</keyword>
<keyword evidence="25" id="KW-1185">Reference proteome</keyword>
<keyword evidence="19" id="KW-0233">DNA recombination</keyword>
<name>A0A1E1LMS2_9HELO</name>
<comment type="function">
    <text evidence="1">The aspartyl protease (PR) mediates the proteolytic cleavages of the Gag and Gag-Pol polyproteins after assembly of the VLP.</text>
</comment>
<evidence type="ECO:0000256" key="19">
    <source>
        <dbReference type="ARBA" id="ARBA00023172"/>
    </source>
</evidence>
<dbReference type="InterPro" id="IPR001584">
    <property type="entry name" value="Integrase_cat-core"/>
</dbReference>
<dbReference type="InterPro" id="IPR054722">
    <property type="entry name" value="PolX-like_BBD"/>
</dbReference>
<dbReference type="PANTHER" id="PTHR42648:SF11">
    <property type="entry name" value="TRANSPOSON TY4-P GAG-POL POLYPROTEIN"/>
    <property type="match status" value="1"/>
</dbReference>
<dbReference type="InterPro" id="IPR057670">
    <property type="entry name" value="SH3_retrovirus"/>
</dbReference>
<evidence type="ECO:0000256" key="22">
    <source>
        <dbReference type="SAM" id="MobiDB-lite"/>
    </source>
</evidence>
<dbReference type="GO" id="GO:0006310">
    <property type="term" value="P:DNA recombination"/>
    <property type="evidence" value="ECO:0007669"/>
    <property type="project" value="UniProtKB-KW"/>
</dbReference>
<keyword evidence="14" id="KW-0229">DNA integration</keyword>
<evidence type="ECO:0000256" key="4">
    <source>
        <dbReference type="ARBA" id="ARBA00022670"/>
    </source>
</evidence>
<organism evidence="24 25">
    <name type="scientific">Rhynchosporium graminicola</name>
    <dbReference type="NCBI Taxonomy" id="2792576"/>
    <lineage>
        <taxon>Eukaryota</taxon>
        <taxon>Fungi</taxon>
        <taxon>Dikarya</taxon>
        <taxon>Ascomycota</taxon>
        <taxon>Pezizomycotina</taxon>
        <taxon>Leotiomycetes</taxon>
        <taxon>Helotiales</taxon>
        <taxon>Ploettnerulaceae</taxon>
        <taxon>Rhynchosporium</taxon>
    </lineage>
</organism>
<dbReference type="InterPro" id="IPR012337">
    <property type="entry name" value="RNaseH-like_sf"/>
</dbReference>
<evidence type="ECO:0000256" key="9">
    <source>
        <dbReference type="ARBA" id="ARBA00022759"/>
    </source>
</evidence>
<dbReference type="GO" id="GO:0005524">
    <property type="term" value="F:ATP binding"/>
    <property type="evidence" value="ECO:0007669"/>
    <property type="project" value="UniProtKB-KW"/>
</dbReference>
<dbReference type="PANTHER" id="PTHR42648">
    <property type="entry name" value="TRANSPOSASE, PUTATIVE-RELATED"/>
    <property type="match status" value="1"/>
</dbReference>
<evidence type="ECO:0000256" key="3">
    <source>
        <dbReference type="ARBA" id="ARBA00022612"/>
    </source>
</evidence>
<feature type="compositionally biased region" description="Polar residues" evidence="22">
    <location>
        <begin position="105"/>
        <end position="115"/>
    </location>
</feature>
<sequence>MQPTTFNYSMPYSEDQRNLAIANTVAQSASGESSSAVAPTLPSLEEVEEVYSDNSNSIEDSLEESLPPQTSRTVLNTRTRTAVKVDDSEIVASRGAEFSALAPEATTQVPRTQNIPDLPPADAKSTSQDHPEDPEDPESEPITATTPEPYKRKKMSSSTSLNLADGYKLKGGENYTEWRDKVLNNAKTNGISKFLNVKSRDHVPKEVDEWDDDVDDKALKKWQDWESGESQMKLAITLNCKAGPLAHTTENTDKKKTSSGKKKEKDDDSDEKSIFGAALLPCFPTITASTAMFSHHNKSRWLFDTGATEHISNDLSKFTSYTLRDDLQCMLTVNGPLRPTGIGSCTIKALKTDGTVRTLECYDTLYIPQSPVCLYSGSKLNKLGGYLRSSVLYTSKEKEICTIDKNLFIIEEETSCAGYASLPGLSLPAAVEQATVDIELWHKQLKTGRTRLYAPYEKGRPIRKVNKVSARARPARSIDEIHVDVVHLKPKGLNGHSYASIFSCAYSTGKWAFTYAKKSDAYLANQKLIKLAETQYQRKIKVWRCDGGKEYSLSQMKELADHLGMLLEESTPYTPEQDERAERSIRTIIEKVRTVMVDQNIPDYMWPEILLACIHIANLTSTSRVEGKTPFECFWDGIEPGVNHTPSVKHLRALGCPVFILIDKEKRVQSHKVAPRAEKGILVGFEGHNIYRCLINGKVVRTSHLRFDEDGLVTEPHEEDAMMVPQNRGDIESTDTLSQNQAAEVTGTTPDTGITSQDEDSESEVDSTVDAESTVADEVPAPEVDIPEQITIQKKRGRPPGSKNHVPEYVPRATRSGRNAPNSTPEATPEPNNGYSHAASPMEGNHSSTGEYRFAFHTAQEESPFLDDPTTLDQAMKRPDWPEWKKAIIKEYRSLEEKSTWKTMNLKDVPKGCRVLGSRLVFKTKRDMSDLHEV</sequence>
<keyword evidence="18" id="KW-0238">DNA-binding</keyword>
<evidence type="ECO:0000256" key="1">
    <source>
        <dbReference type="ARBA" id="ARBA00002180"/>
    </source>
</evidence>
<feature type="domain" description="Integrase catalytic" evidence="23">
    <location>
        <begin position="470"/>
        <end position="638"/>
    </location>
</feature>
<keyword evidence="11" id="KW-0067">ATP-binding</keyword>
<evidence type="ECO:0000256" key="6">
    <source>
        <dbReference type="ARBA" id="ARBA00022722"/>
    </source>
</evidence>
<dbReference type="Gene3D" id="3.30.420.10">
    <property type="entry name" value="Ribonuclease H-like superfamily/Ribonuclease H"/>
    <property type="match status" value="1"/>
</dbReference>
<dbReference type="GO" id="GO:0003887">
    <property type="term" value="F:DNA-directed DNA polymerase activity"/>
    <property type="evidence" value="ECO:0007669"/>
    <property type="project" value="UniProtKB-KW"/>
</dbReference>
<dbReference type="FunCoup" id="A0A1E1LMS2">
    <property type="interactions" value="503"/>
</dbReference>
<dbReference type="SUPFAM" id="SSF53098">
    <property type="entry name" value="Ribonuclease H-like"/>
    <property type="match status" value="1"/>
</dbReference>
<keyword evidence="12" id="KW-0460">Magnesium</keyword>
<evidence type="ECO:0000313" key="25">
    <source>
        <dbReference type="Proteomes" id="UP000178129"/>
    </source>
</evidence>
<dbReference type="GO" id="GO:0032196">
    <property type="term" value="P:transposition"/>
    <property type="evidence" value="ECO:0007669"/>
    <property type="project" value="UniProtKB-KW"/>
</dbReference>
<proteinExistence type="predicted"/>
<evidence type="ECO:0000256" key="10">
    <source>
        <dbReference type="ARBA" id="ARBA00022801"/>
    </source>
</evidence>
<evidence type="ECO:0000256" key="20">
    <source>
        <dbReference type="ARBA" id="ARBA00048173"/>
    </source>
</evidence>
<keyword evidence="3" id="KW-1188">Viral release from host cell</keyword>
<evidence type="ECO:0000256" key="18">
    <source>
        <dbReference type="ARBA" id="ARBA00023125"/>
    </source>
</evidence>
<dbReference type="STRING" id="914237.A0A1E1LMS2"/>
<evidence type="ECO:0000256" key="7">
    <source>
        <dbReference type="ARBA" id="ARBA00022723"/>
    </source>
</evidence>
<keyword evidence="9" id="KW-0255">Endonuclease</keyword>
<comment type="catalytic activity">
    <reaction evidence="21">
        <text>DNA(n) + a 2'-deoxyribonucleoside 5'-triphosphate = DNA(n+1) + diphosphate</text>
        <dbReference type="Rhea" id="RHEA:22508"/>
        <dbReference type="Rhea" id="RHEA-COMP:17339"/>
        <dbReference type="Rhea" id="RHEA-COMP:17340"/>
        <dbReference type="ChEBI" id="CHEBI:33019"/>
        <dbReference type="ChEBI" id="CHEBI:61560"/>
        <dbReference type="ChEBI" id="CHEBI:173112"/>
        <dbReference type="EC" id="2.7.7.7"/>
    </reaction>
</comment>
<feature type="compositionally biased region" description="Basic and acidic residues" evidence="22">
    <location>
        <begin position="250"/>
        <end position="266"/>
    </location>
</feature>
<evidence type="ECO:0000259" key="23">
    <source>
        <dbReference type="PROSITE" id="PS50994"/>
    </source>
</evidence>
<comment type="caution">
    <text evidence="24">The sequence shown here is derived from an EMBL/GenBank/DDBJ whole genome shotgun (WGS) entry which is preliminary data.</text>
</comment>
<evidence type="ECO:0000256" key="17">
    <source>
        <dbReference type="ARBA" id="ARBA00023113"/>
    </source>
</evidence>
<evidence type="ECO:0000256" key="15">
    <source>
        <dbReference type="ARBA" id="ARBA00022918"/>
    </source>
</evidence>
<protein>
    <recommendedName>
        <fullName evidence="23">Integrase catalytic domain-containing protein</fullName>
    </recommendedName>
</protein>
<dbReference type="Pfam" id="PF22936">
    <property type="entry name" value="Pol_BBD"/>
    <property type="match status" value="1"/>
</dbReference>
<feature type="region of interest" description="Disordered" evidence="22">
    <location>
        <begin position="48"/>
        <end position="74"/>
    </location>
</feature>
<keyword evidence="16" id="KW-0239">DNA-directed DNA polymerase</keyword>
<dbReference type="GO" id="GO:0006508">
    <property type="term" value="P:proteolysis"/>
    <property type="evidence" value="ECO:0007669"/>
    <property type="project" value="UniProtKB-KW"/>
</dbReference>
<dbReference type="GO" id="GO:0003723">
    <property type="term" value="F:RNA binding"/>
    <property type="evidence" value="ECO:0007669"/>
    <property type="project" value="UniProtKB-KW"/>
</dbReference>
<dbReference type="GO" id="GO:0005634">
    <property type="term" value="C:nucleus"/>
    <property type="evidence" value="ECO:0007669"/>
    <property type="project" value="UniProtKB-ARBA"/>
</dbReference>
<evidence type="ECO:0000256" key="21">
    <source>
        <dbReference type="ARBA" id="ARBA00049244"/>
    </source>
</evidence>
<dbReference type="GO" id="GO:0008233">
    <property type="term" value="F:peptidase activity"/>
    <property type="evidence" value="ECO:0007669"/>
    <property type="project" value="UniProtKB-KW"/>
</dbReference>
<evidence type="ECO:0000256" key="13">
    <source>
        <dbReference type="ARBA" id="ARBA00022884"/>
    </source>
</evidence>
<feature type="compositionally biased region" description="Acidic residues" evidence="22">
    <location>
        <begin position="757"/>
        <end position="769"/>
    </location>
</feature>